<dbReference type="RefSeq" id="WP_179922033.1">
    <property type="nucleotide sequence ID" value="NZ_CP058909.1"/>
</dbReference>
<dbReference type="KEGG" id="hpel:HZS54_08905"/>
<dbReference type="GeneID" id="56082704"/>
<feature type="region of interest" description="Disordered" evidence="1">
    <location>
        <begin position="69"/>
        <end position="88"/>
    </location>
</feature>
<dbReference type="Proteomes" id="UP000509346">
    <property type="component" value="Chromosome"/>
</dbReference>
<sequence>MSGNIQKEIASEATSQEEIDHHYGTVSISEDEVTAGAYDTWEIEYTVGELGLDDGSRIKIATNQTSDWAKPQFEDPTADNYASVSTSGDATVEGHFDRRYRTKKPWGDNIVIDVHDGYTEPGETITVTLGDTSEGSMGHQVQSFPETAFEFHFFVDMFGTGDYVQLDEVDYEIVAGEAARLQVIAPSTVDPGEETEVVVRALDYWYNTARDYEAELAIANGGEETLTFEADDPVEHIPVTFNDEGVHRVTIEDTDREWEATSNPIVVGGDKEYDVHWGDIHGQSGDTVGTGTIDEYFSFARDEALIDFAAHAANDFQVTEEYWEQVREGTKKYHEDGEFVTLLCNEWSTSTVNGGDHNVYFKNDDEPLLRSCGWQSEDGFDKHEGTYKVEDMYEAYEGRDDVMIIPHQGGRPARLRDEDEVEYDLTPFVEINSFWGVFEWFGQEALERGYECGFIAGSDDHTGRLGASRPTNHYEPTEVANLQAADFNITGGVMAASVDELTRDGLWDAMQSRRCYGTTGERILLDVDLDGANMGEKIGVDGDVSFDVTANGTSPIKRIDLFDGSEQVDSVDLTEGEDLLELTWSGARSKVRHKIQNADGGLTLDKGEIESATEFGFDNPEQGITSMNDTTMEWDSTISGNYLGVKLDLDAPADAELSFRTPFLTDSWELGEIEDGMVVEAGELEQQLAFRYVGEATDKDVDVSFDVDADDGDEHAYYARIVQEDGDMAWSSPIFVEA</sequence>
<dbReference type="AlphaFoldDB" id="A0A7D5P5Z6"/>
<evidence type="ECO:0000256" key="1">
    <source>
        <dbReference type="SAM" id="MobiDB-lite"/>
    </source>
</evidence>
<evidence type="ECO:0000313" key="3">
    <source>
        <dbReference type="Proteomes" id="UP000509346"/>
    </source>
</evidence>
<name>A0A7D5P5Z6_9EURY</name>
<organism evidence="2 3">
    <name type="scientific">Halosimplex pelagicum</name>
    <dbReference type="NCBI Taxonomy" id="869886"/>
    <lineage>
        <taxon>Archaea</taxon>
        <taxon>Methanobacteriati</taxon>
        <taxon>Methanobacteriota</taxon>
        <taxon>Stenosarchaea group</taxon>
        <taxon>Halobacteria</taxon>
        <taxon>Halobacteriales</taxon>
        <taxon>Haloarculaceae</taxon>
        <taxon>Halosimplex</taxon>
    </lineage>
</organism>
<accession>A0A7D5P5Z6</accession>
<dbReference type="EMBL" id="CP058909">
    <property type="protein sequence ID" value="QLH81737.1"/>
    <property type="molecule type" value="Genomic_DNA"/>
</dbReference>
<dbReference type="OrthoDB" id="203245at2157"/>
<dbReference type="InterPro" id="IPR022028">
    <property type="entry name" value="DUF3604"/>
</dbReference>
<protein>
    <submittedName>
        <fullName evidence="2">DUF3604 domain-containing protein</fullName>
    </submittedName>
</protein>
<gene>
    <name evidence="2" type="ORF">HZS54_08905</name>
</gene>
<reference evidence="2 3" key="1">
    <citation type="submission" date="2020-07" db="EMBL/GenBank/DDBJ databases">
        <title>Halosimplex litoreum sp. nov. and Halosimplex rubrum sp. nov., isolated from different salt environments.</title>
        <authorList>
            <person name="Cui H."/>
        </authorList>
    </citation>
    <scope>NUCLEOTIDE SEQUENCE [LARGE SCALE GENOMIC DNA]</scope>
    <source>
        <strain evidence="2 3">R2</strain>
    </source>
</reference>
<feature type="region of interest" description="Disordered" evidence="1">
    <location>
        <begin position="1"/>
        <end position="27"/>
    </location>
</feature>
<evidence type="ECO:0000313" key="2">
    <source>
        <dbReference type="EMBL" id="QLH81737.1"/>
    </source>
</evidence>
<keyword evidence="3" id="KW-1185">Reference proteome</keyword>
<dbReference type="Pfam" id="PF12228">
    <property type="entry name" value="DUF3604"/>
    <property type="match status" value="2"/>
</dbReference>
<dbReference type="Gene3D" id="3.20.20.140">
    <property type="entry name" value="Metal-dependent hydrolases"/>
    <property type="match status" value="1"/>
</dbReference>
<proteinExistence type="predicted"/>